<comment type="caution">
    <text evidence="2">The sequence shown here is derived from an EMBL/GenBank/DDBJ whole genome shotgun (WGS) entry which is preliminary data.</text>
</comment>
<organism evidence="2">
    <name type="scientific">bioreactor metagenome</name>
    <dbReference type="NCBI Taxonomy" id="1076179"/>
    <lineage>
        <taxon>unclassified sequences</taxon>
        <taxon>metagenomes</taxon>
        <taxon>ecological metagenomes</taxon>
    </lineage>
</organism>
<name>A0A645DRA0_9ZZZZ</name>
<dbReference type="AlphaFoldDB" id="A0A645DRA0"/>
<accession>A0A645DRA0</accession>
<feature type="compositionally biased region" description="Basic and acidic residues" evidence="1">
    <location>
        <begin position="28"/>
        <end position="40"/>
    </location>
</feature>
<evidence type="ECO:0000313" key="2">
    <source>
        <dbReference type="EMBL" id="MPM91836.1"/>
    </source>
</evidence>
<sequence>MDRVRRHLQPFGVDVDQHDGAGPVHPPGDPDVHAADRAGAEDDDDVALLDADLLLGVDRAGERLGRRGLVVADAVGDPVEAVDLEDLGRHDHVLGETAVVLVADRGLVLTDLHPALPALVALPAGDGGDRLHPVADREAAQCVRPDLDHLAGHLVTHRRGAGDVRVPVVVDLDVGAAGGAVPDPDLHLIGSADRLRHILDPDVLGGVEAQRLHRLHSPSSGASSSITSSGLVALRSFSALAGSASTPARAPRMPTCSSLLDAIGMATYTV</sequence>
<proteinExistence type="predicted"/>
<feature type="region of interest" description="Disordered" evidence="1">
    <location>
        <begin position="1"/>
        <end position="40"/>
    </location>
</feature>
<evidence type="ECO:0000256" key="1">
    <source>
        <dbReference type="SAM" id="MobiDB-lite"/>
    </source>
</evidence>
<gene>
    <name evidence="2" type="ORF">SDC9_138970</name>
</gene>
<protein>
    <submittedName>
        <fullName evidence="2">Uncharacterized protein</fullName>
    </submittedName>
</protein>
<reference evidence="2" key="1">
    <citation type="submission" date="2019-08" db="EMBL/GenBank/DDBJ databases">
        <authorList>
            <person name="Kucharzyk K."/>
            <person name="Murdoch R.W."/>
            <person name="Higgins S."/>
            <person name="Loffler F."/>
        </authorList>
    </citation>
    <scope>NUCLEOTIDE SEQUENCE</scope>
</reference>
<dbReference type="EMBL" id="VSSQ01038836">
    <property type="protein sequence ID" value="MPM91836.1"/>
    <property type="molecule type" value="Genomic_DNA"/>
</dbReference>